<evidence type="ECO:0000259" key="6">
    <source>
        <dbReference type="Pfam" id="PF10277"/>
    </source>
</evidence>
<keyword evidence="4 5" id="KW-0472">Membrane</keyword>
<dbReference type="InterPro" id="IPR050911">
    <property type="entry name" value="DRAM/TMEM150_Autophagy_Mod"/>
</dbReference>
<reference evidence="7 8" key="1">
    <citation type="journal article" date="2018" name="Genome Biol. Evol.">
        <title>Multiple Roots of Fruiting Body Formation in Amoebozoa.</title>
        <authorList>
            <person name="Hillmann F."/>
            <person name="Forbes G."/>
            <person name="Novohradska S."/>
            <person name="Ferling I."/>
            <person name="Riege K."/>
            <person name="Groth M."/>
            <person name="Westermann M."/>
            <person name="Marz M."/>
            <person name="Spaller T."/>
            <person name="Winckler T."/>
            <person name="Schaap P."/>
            <person name="Glockner G."/>
        </authorList>
    </citation>
    <scope>NUCLEOTIDE SEQUENCE [LARGE SCALE GENOMIC DNA]</scope>
    <source>
        <strain evidence="7 8">Jena</strain>
    </source>
</reference>
<feature type="transmembrane region" description="Helical" evidence="5">
    <location>
        <begin position="126"/>
        <end position="146"/>
    </location>
</feature>
<dbReference type="InParanoid" id="A0A2P6NLJ0"/>
<dbReference type="PANTHER" id="PTHR21324:SF2">
    <property type="entry name" value="EG:22E5.9 PROTEIN"/>
    <property type="match status" value="1"/>
</dbReference>
<evidence type="ECO:0000256" key="2">
    <source>
        <dbReference type="ARBA" id="ARBA00022692"/>
    </source>
</evidence>
<dbReference type="GO" id="GO:0012505">
    <property type="term" value="C:endomembrane system"/>
    <property type="evidence" value="ECO:0007669"/>
    <property type="project" value="UniProtKB-SubCell"/>
</dbReference>
<dbReference type="PANTHER" id="PTHR21324">
    <property type="entry name" value="FASTING-INDUCIBLE INTEGRAL MEMBRANE PROTEIN TM6P1-RELATED"/>
    <property type="match status" value="1"/>
</dbReference>
<evidence type="ECO:0000313" key="8">
    <source>
        <dbReference type="Proteomes" id="UP000241769"/>
    </source>
</evidence>
<dbReference type="STRING" id="1890364.A0A2P6NLJ0"/>
<comment type="caution">
    <text evidence="7">The sequence shown here is derived from an EMBL/GenBank/DDBJ whole genome shotgun (WGS) entry which is preliminary data.</text>
</comment>
<feature type="transmembrane region" description="Helical" evidence="5">
    <location>
        <begin position="208"/>
        <end position="228"/>
    </location>
</feature>
<dbReference type="EMBL" id="MDYQ01000055">
    <property type="protein sequence ID" value="PRP84833.1"/>
    <property type="molecule type" value="Genomic_DNA"/>
</dbReference>
<keyword evidence="2 5" id="KW-0812">Transmembrane</keyword>
<feature type="transmembrane region" description="Helical" evidence="5">
    <location>
        <begin position="7"/>
        <end position="31"/>
    </location>
</feature>
<evidence type="ECO:0000256" key="5">
    <source>
        <dbReference type="SAM" id="Phobius"/>
    </source>
</evidence>
<feature type="transmembrane region" description="Helical" evidence="5">
    <location>
        <begin position="96"/>
        <end position="120"/>
    </location>
</feature>
<comment type="subcellular location">
    <subcellularLocation>
        <location evidence="1">Endomembrane system</location>
        <topology evidence="1">Multi-pass membrane protein</topology>
    </subcellularLocation>
</comment>
<evidence type="ECO:0000256" key="4">
    <source>
        <dbReference type="ARBA" id="ARBA00023136"/>
    </source>
</evidence>
<dbReference type="OrthoDB" id="10032492at2759"/>
<dbReference type="InterPro" id="IPR019402">
    <property type="entry name" value="CWH43_N"/>
</dbReference>
<organism evidence="7 8">
    <name type="scientific">Planoprotostelium fungivorum</name>
    <dbReference type="NCBI Taxonomy" id="1890364"/>
    <lineage>
        <taxon>Eukaryota</taxon>
        <taxon>Amoebozoa</taxon>
        <taxon>Evosea</taxon>
        <taxon>Variosea</taxon>
        <taxon>Cavosteliida</taxon>
        <taxon>Cavosteliaceae</taxon>
        <taxon>Planoprotostelium</taxon>
    </lineage>
</organism>
<sequence length="298" mass="33366">MSRFLGYAWAPVISLLVWFATLTALLIWWLAEGHPQYMEDEATIVFISDIGAAHKQLFIPGCAVTATFYVLSLLAERYLRHKSRIPKGARRRERNFAIVSIVACIIAAFGLLFLSIFDAFNHSTAHWILTIVFVVGVAISALFQSLQVFCIKKGHPDRAHLRRNTIFKLVIVSVAIVLAIAFGILYAICKGDAGVTDRTYCNGTTSTAAVLEWTIAYLFDIYLLTLVLDLYPSIKTSIGYGSRHPEEVARREQKQKDLEMAEAEKKRQYNPLAADPRFHGPAQPVINQPMTSHLPASR</sequence>
<keyword evidence="3 5" id="KW-1133">Transmembrane helix</keyword>
<evidence type="ECO:0000256" key="3">
    <source>
        <dbReference type="ARBA" id="ARBA00022989"/>
    </source>
</evidence>
<dbReference type="Proteomes" id="UP000241769">
    <property type="component" value="Unassembled WGS sequence"/>
</dbReference>
<feature type="transmembrane region" description="Helical" evidence="5">
    <location>
        <begin position="166"/>
        <end position="188"/>
    </location>
</feature>
<dbReference type="Pfam" id="PF10277">
    <property type="entry name" value="Frag1"/>
    <property type="match status" value="1"/>
</dbReference>
<evidence type="ECO:0000313" key="7">
    <source>
        <dbReference type="EMBL" id="PRP84833.1"/>
    </source>
</evidence>
<feature type="transmembrane region" description="Helical" evidence="5">
    <location>
        <begin position="57"/>
        <end position="75"/>
    </location>
</feature>
<accession>A0A2P6NLJ0</accession>
<evidence type="ECO:0000256" key="1">
    <source>
        <dbReference type="ARBA" id="ARBA00004127"/>
    </source>
</evidence>
<protein>
    <recommendedName>
        <fullName evidence="6">CWH43-like N-terminal domain-containing protein</fullName>
    </recommendedName>
</protein>
<dbReference type="GO" id="GO:0005886">
    <property type="term" value="C:plasma membrane"/>
    <property type="evidence" value="ECO:0007669"/>
    <property type="project" value="TreeGrafter"/>
</dbReference>
<name>A0A2P6NLJ0_9EUKA</name>
<gene>
    <name evidence="7" type="ORF">PROFUN_07487</name>
</gene>
<dbReference type="AlphaFoldDB" id="A0A2P6NLJ0"/>
<keyword evidence="8" id="KW-1185">Reference proteome</keyword>
<feature type="domain" description="CWH43-like N-terminal" evidence="6">
    <location>
        <begin position="7"/>
        <end position="232"/>
    </location>
</feature>
<proteinExistence type="predicted"/>